<sequence>MSINNGSMYLKSHKPKEHRRLQILNQIPLSTSTTAIVNFQSIILNSVNAPHHLMPVVIPPGPGCSTVPILAITNP</sequence>
<reference evidence="1" key="2">
    <citation type="journal article" date="2015" name="Fish Shellfish Immunol.">
        <title>Early steps in the European eel (Anguilla anguilla)-Vibrio vulnificus interaction in the gills: Role of the RtxA13 toxin.</title>
        <authorList>
            <person name="Callol A."/>
            <person name="Pajuelo D."/>
            <person name="Ebbesson L."/>
            <person name="Teles M."/>
            <person name="MacKenzie S."/>
            <person name="Amaro C."/>
        </authorList>
    </citation>
    <scope>NUCLEOTIDE SEQUENCE</scope>
</reference>
<evidence type="ECO:0000313" key="1">
    <source>
        <dbReference type="EMBL" id="JAI04180.1"/>
    </source>
</evidence>
<dbReference type="AlphaFoldDB" id="A0A0E9XND0"/>
<proteinExistence type="predicted"/>
<dbReference type="EMBL" id="GBXM01004398">
    <property type="protein sequence ID" value="JAI04180.1"/>
    <property type="molecule type" value="Transcribed_RNA"/>
</dbReference>
<protein>
    <submittedName>
        <fullName evidence="1">Uncharacterized protein</fullName>
    </submittedName>
</protein>
<organism evidence="1">
    <name type="scientific">Anguilla anguilla</name>
    <name type="common">European freshwater eel</name>
    <name type="synonym">Muraena anguilla</name>
    <dbReference type="NCBI Taxonomy" id="7936"/>
    <lineage>
        <taxon>Eukaryota</taxon>
        <taxon>Metazoa</taxon>
        <taxon>Chordata</taxon>
        <taxon>Craniata</taxon>
        <taxon>Vertebrata</taxon>
        <taxon>Euteleostomi</taxon>
        <taxon>Actinopterygii</taxon>
        <taxon>Neopterygii</taxon>
        <taxon>Teleostei</taxon>
        <taxon>Anguilliformes</taxon>
        <taxon>Anguillidae</taxon>
        <taxon>Anguilla</taxon>
    </lineage>
</organism>
<reference evidence="1" key="1">
    <citation type="submission" date="2014-11" db="EMBL/GenBank/DDBJ databases">
        <authorList>
            <person name="Amaro Gonzalez C."/>
        </authorList>
    </citation>
    <scope>NUCLEOTIDE SEQUENCE</scope>
</reference>
<accession>A0A0E9XND0</accession>
<name>A0A0E9XND0_ANGAN</name>